<dbReference type="PANTHER" id="PTHR30055:SF238">
    <property type="entry name" value="MYCOFACTOCIN BIOSYNTHESIS TRANSCRIPTIONAL REGULATOR MFTR-RELATED"/>
    <property type="match status" value="1"/>
</dbReference>
<evidence type="ECO:0000256" key="1">
    <source>
        <dbReference type="ARBA" id="ARBA00023015"/>
    </source>
</evidence>
<protein>
    <submittedName>
        <fullName evidence="6">TetR family transcriptional regulator</fullName>
    </submittedName>
</protein>
<keyword evidence="3" id="KW-0804">Transcription</keyword>
<evidence type="ECO:0000259" key="5">
    <source>
        <dbReference type="PROSITE" id="PS50977"/>
    </source>
</evidence>
<gene>
    <name evidence="6" type="ORF">GCM10023318_03650</name>
</gene>
<feature type="DNA-binding region" description="H-T-H motif" evidence="4">
    <location>
        <begin position="32"/>
        <end position="51"/>
    </location>
</feature>
<reference evidence="7" key="1">
    <citation type="journal article" date="2019" name="Int. J. Syst. Evol. Microbiol.">
        <title>The Global Catalogue of Microorganisms (GCM) 10K type strain sequencing project: providing services to taxonomists for standard genome sequencing and annotation.</title>
        <authorList>
            <consortium name="The Broad Institute Genomics Platform"/>
            <consortium name="The Broad Institute Genome Sequencing Center for Infectious Disease"/>
            <person name="Wu L."/>
            <person name="Ma J."/>
        </authorList>
    </citation>
    <scope>NUCLEOTIDE SEQUENCE [LARGE SCALE GENOMIC DNA]</scope>
    <source>
        <strain evidence="7">JCM 18298</strain>
    </source>
</reference>
<feature type="domain" description="HTH tetR-type" evidence="5">
    <location>
        <begin position="9"/>
        <end position="69"/>
    </location>
</feature>
<proteinExistence type="predicted"/>
<dbReference type="InterPro" id="IPR001647">
    <property type="entry name" value="HTH_TetR"/>
</dbReference>
<dbReference type="SUPFAM" id="SSF46689">
    <property type="entry name" value="Homeodomain-like"/>
    <property type="match status" value="1"/>
</dbReference>
<keyword evidence="1" id="KW-0805">Transcription regulation</keyword>
<dbReference type="InterPro" id="IPR050109">
    <property type="entry name" value="HTH-type_TetR-like_transc_reg"/>
</dbReference>
<dbReference type="InterPro" id="IPR009057">
    <property type="entry name" value="Homeodomain-like_sf"/>
</dbReference>
<organism evidence="6 7">
    <name type="scientific">Nocardia callitridis</name>
    <dbReference type="NCBI Taxonomy" id="648753"/>
    <lineage>
        <taxon>Bacteria</taxon>
        <taxon>Bacillati</taxon>
        <taxon>Actinomycetota</taxon>
        <taxon>Actinomycetes</taxon>
        <taxon>Mycobacteriales</taxon>
        <taxon>Nocardiaceae</taxon>
        <taxon>Nocardia</taxon>
    </lineage>
</organism>
<dbReference type="Pfam" id="PF00440">
    <property type="entry name" value="TetR_N"/>
    <property type="match status" value="1"/>
</dbReference>
<comment type="caution">
    <text evidence="6">The sequence shown here is derived from an EMBL/GenBank/DDBJ whole genome shotgun (WGS) entry which is preliminary data.</text>
</comment>
<sequence length="195" mass="21703">MPLRERKKVRTRRTIRTEAFRLFREQGYGETTVEQIAAAAEVSPSTFFRYFPSKEQLVITDDLDALMIAAYREQPPELSPMAAFHKASDEVFQALTEEQAAFEHERQTLLSAEPELRAAVTQQLLHTFDMVSTMIAERIDRAADDFEIRVAAGALTGAAMAVSSVSVMDSANIGRVIEFLDAGMPFGKATGRRSP</sequence>
<dbReference type="Gene3D" id="1.10.10.60">
    <property type="entry name" value="Homeodomain-like"/>
    <property type="match status" value="1"/>
</dbReference>
<name>A0ABP9JUK8_9NOCA</name>
<evidence type="ECO:0000313" key="7">
    <source>
        <dbReference type="Proteomes" id="UP001500603"/>
    </source>
</evidence>
<dbReference type="InterPro" id="IPR041347">
    <property type="entry name" value="MftR_C"/>
</dbReference>
<evidence type="ECO:0000313" key="6">
    <source>
        <dbReference type="EMBL" id="GAA5042851.1"/>
    </source>
</evidence>
<dbReference type="PRINTS" id="PR00455">
    <property type="entry name" value="HTHTETR"/>
</dbReference>
<dbReference type="Gene3D" id="1.10.357.10">
    <property type="entry name" value="Tetracycline Repressor, domain 2"/>
    <property type="match status" value="1"/>
</dbReference>
<keyword evidence="7" id="KW-1185">Reference proteome</keyword>
<dbReference type="PROSITE" id="PS50977">
    <property type="entry name" value="HTH_TETR_2"/>
    <property type="match status" value="1"/>
</dbReference>
<dbReference type="Pfam" id="PF17754">
    <property type="entry name" value="TetR_C_14"/>
    <property type="match status" value="1"/>
</dbReference>
<dbReference type="Proteomes" id="UP001500603">
    <property type="component" value="Unassembled WGS sequence"/>
</dbReference>
<evidence type="ECO:0000256" key="3">
    <source>
        <dbReference type="ARBA" id="ARBA00023163"/>
    </source>
</evidence>
<dbReference type="EMBL" id="BAABJM010000001">
    <property type="protein sequence ID" value="GAA5042851.1"/>
    <property type="molecule type" value="Genomic_DNA"/>
</dbReference>
<keyword evidence="2 4" id="KW-0238">DNA-binding</keyword>
<dbReference type="PANTHER" id="PTHR30055">
    <property type="entry name" value="HTH-TYPE TRANSCRIPTIONAL REGULATOR RUTR"/>
    <property type="match status" value="1"/>
</dbReference>
<accession>A0ABP9JUK8</accession>
<evidence type="ECO:0000256" key="2">
    <source>
        <dbReference type="ARBA" id="ARBA00023125"/>
    </source>
</evidence>
<evidence type="ECO:0000256" key="4">
    <source>
        <dbReference type="PROSITE-ProRule" id="PRU00335"/>
    </source>
</evidence>